<proteinExistence type="predicted"/>
<dbReference type="EMBL" id="HBUF01166779">
    <property type="protein sequence ID" value="CAG6651270.1"/>
    <property type="molecule type" value="Transcribed_RNA"/>
</dbReference>
<accession>A0A8D8RM09</accession>
<protein>
    <submittedName>
        <fullName evidence="1">Uncharacterized protein</fullName>
    </submittedName>
</protein>
<dbReference type="AlphaFoldDB" id="A0A8D8RM09"/>
<dbReference type="EMBL" id="HBUF01166777">
    <property type="protein sequence ID" value="CAG6651268.1"/>
    <property type="molecule type" value="Transcribed_RNA"/>
</dbReference>
<name>A0A8D8RM09_9HEMI</name>
<dbReference type="EMBL" id="HBUF01166778">
    <property type="protein sequence ID" value="CAG6651269.1"/>
    <property type="molecule type" value="Transcribed_RNA"/>
</dbReference>
<organism evidence="1">
    <name type="scientific">Cacopsylla melanoneura</name>
    <dbReference type="NCBI Taxonomy" id="428564"/>
    <lineage>
        <taxon>Eukaryota</taxon>
        <taxon>Metazoa</taxon>
        <taxon>Ecdysozoa</taxon>
        <taxon>Arthropoda</taxon>
        <taxon>Hexapoda</taxon>
        <taxon>Insecta</taxon>
        <taxon>Pterygota</taxon>
        <taxon>Neoptera</taxon>
        <taxon>Paraneoptera</taxon>
        <taxon>Hemiptera</taxon>
        <taxon>Sternorrhyncha</taxon>
        <taxon>Psylloidea</taxon>
        <taxon>Psyllidae</taxon>
        <taxon>Psyllinae</taxon>
        <taxon>Cacopsylla</taxon>
    </lineage>
</organism>
<evidence type="ECO:0000313" key="1">
    <source>
        <dbReference type="EMBL" id="CAG6651269.1"/>
    </source>
</evidence>
<reference evidence="1" key="1">
    <citation type="submission" date="2021-05" db="EMBL/GenBank/DDBJ databases">
        <authorList>
            <person name="Alioto T."/>
            <person name="Alioto T."/>
            <person name="Gomez Garrido J."/>
        </authorList>
    </citation>
    <scope>NUCLEOTIDE SEQUENCE</scope>
</reference>
<sequence length="104" mass="11862">MKSLPPIENPPITSFWHQTWSENTSSLAQCPLHILLLPSSNGGGFSQSQHFLSTLSPLSRLPSEERWSFEHSIFRRIMPVLPGNFFSCSLHHHRLFPPPTFPRA</sequence>
<dbReference type="EMBL" id="HBUF01166780">
    <property type="protein sequence ID" value="CAG6651271.1"/>
    <property type="molecule type" value="Transcribed_RNA"/>
</dbReference>